<dbReference type="SUPFAM" id="SSF48065">
    <property type="entry name" value="DBL homology domain (DH-domain)"/>
    <property type="match status" value="1"/>
</dbReference>
<feature type="compositionally biased region" description="Polar residues" evidence="1">
    <location>
        <begin position="679"/>
        <end position="688"/>
    </location>
</feature>
<dbReference type="Proteomes" id="UP001195769">
    <property type="component" value="Unassembled WGS sequence"/>
</dbReference>
<feature type="compositionally biased region" description="Polar residues" evidence="1">
    <location>
        <begin position="601"/>
        <end position="616"/>
    </location>
</feature>
<gene>
    <name evidence="3" type="ORF">F5891DRAFT_417017</name>
</gene>
<dbReference type="Gene3D" id="1.20.900.10">
    <property type="entry name" value="Dbl homology (DH) domain"/>
    <property type="match status" value="1"/>
</dbReference>
<dbReference type="PROSITE" id="PS50010">
    <property type="entry name" value="DH_2"/>
    <property type="match status" value="1"/>
</dbReference>
<reference evidence="3" key="1">
    <citation type="journal article" date="2020" name="New Phytol.">
        <title>Comparative genomics reveals dynamic genome evolution in host specialist ectomycorrhizal fungi.</title>
        <authorList>
            <person name="Lofgren L.A."/>
            <person name="Nguyen N.H."/>
            <person name="Vilgalys R."/>
            <person name="Ruytinx J."/>
            <person name="Liao H.L."/>
            <person name="Branco S."/>
            <person name="Kuo A."/>
            <person name="LaButti K."/>
            <person name="Lipzen A."/>
            <person name="Andreopoulos W."/>
            <person name="Pangilinan J."/>
            <person name="Riley R."/>
            <person name="Hundley H."/>
            <person name="Na H."/>
            <person name="Barry K."/>
            <person name="Grigoriev I.V."/>
            <person name="Stajich J.E."/>
            <person name="Kennedy P.G."/>
        </authorList>
    </citation>
    <scope>NUCLEOTIDE SEQUENCE</scope>
    <source>
        <strain evidence="3">FC203</strain>
    </source>
</reference>
<feature type="compositionally biased region" description="Polar residues" evidence="1">
    <location>
        <begin position="840"/>
        <end position="849"/>
    </location>
</feature>
<evidence type="ECO:0000313" key="4">
    <source>
        <dbReference type="Proteomes" id="UP001195769"/>
    </source>
</evidence>
<sequence>MSGSIGVQYRPLGRDLKLPPLPPDSDSHVSPPPPPKNIGLVLDTHLDDNGPQLPPIPSLASLGFDSPKSPAIAVGPIVSSMSPTSPTSQIEKTKKSSPLTDLIESEKIYVEYLTGIIRRVAAAWSRSNLPPPELDVMFRSIESVYKTNRTLLAKLKEIGANPSSPKALGDLLMRWIDDLDRPYTTYCQKFSTGFDQWEPVKSNMKLPGVLEAFSTASPPSIAAIQSSQLADPSLWTLDALFLLPKGRLLYYRKLYNRLLRSTVPGRSDHRLLTGALEKLDDLLETLDGRCQVKVGHSPPASSVALPPATSNEKAGPIASPAMSPVTDFDATHDQLLSGQFGRGNVSAATSVRGSGSSSGERFSRETGMTSISRNSTAAMPTSIANLEKRLATDMTLDIFTMEPKLVRLQMSPPTLPYARELKLSANVVVHFTPRSTGVNVVHQHGFVFILSDLFLICEEMSLDDRIAAGVDGPDMQLCYPPLSGKVLKVTEVPDQDNVLQISIMRKETLILEAISMQSRDEIIKEFKECIDFARTMSGIASEPVPPLPKGPPVLPVADLPLANEGFPSREQANDTQQGVPREQVASSSVLNGRPELPELSSAPNFSRPRITSQQNFAPRKTSLGQFAPRQVVGGNGNINLSEAVAIPQTQNFQGEQRTPSLQDAPSGVPHPMRKPSAGQGASTHSPPSSFGLGQVMPPARSASTTSSSHPFPDQDPGMGGAPHRVHSPPTAQGYPQQQPLNHQSSVNSSRHTSTQSLHHQPPLNHQPSLNHQYPSIHQHLRPPQSAPPQAQSMNFSQQPHHAQPFPSRSTGPGGPPHGLPPPRPPSEPQPSSGRLHKSASSRSLRSQYDYTPGPGQAPPLPSLPGGLPIPSRPYGQRTDSISSVGSGNNASIRPILPSQQISSRANSFTESIFHDNSPPTSPIEERKPLGPAKPTITEMKCRVFHQQQHAQWKSLGSARLTLYHQQPTNVKQLVVEAGSKDKKNILISTIVLTDGVERVGKTGVAIELSDAKGARTGIIYMIQLRNEQAAQELFDKLLAGSDRSK</sequence>
<dbReference type="InterPro" id="IPR035899">
    <property type="entry name" value="DBL_dom_sf"/>
</dbReference>
<dbReference type="InterPro" id="IPR000219">
    <property type="entry name" value="DH_dom"/>
</dbReference>
<feature type="region of interest" description="Disordered" evidence="1">
    <location>
        <begin position="347"/>
        <end position="369"/>
    </location>
</feature>
<feature type="domain" description="DH" evidence="2">
    <location>
        <begin position="94"/>
        <end position="289"/>
    </location>
</feature>
<feature type="compositionally biased region" description="Polar residues" evidence="1">
    <location>
        <begin position="573"/>
        <end position="590"/>
    </location>
</feature>
<dbReference type="GO" id="GO:0031267">
    <property type="term" value="F:small GTPase binding"/>
    <property type="evidence" value="ECO:0007669"/>
    <property type="project" value="TreeGrafter"/>
</dbReference>
<dbReference type="PANTHER" id="PTHR45924:SF2">
    <property type="entry name" value="FI17866P1"/>
    <property type="match status" value="1"/>
</dbReference>
<feature type="compositionally biased region" description="Low complexity" evidence="1">
    <location>
        <begin position="697"/>
        <end position="708"/>
    </location>
</feature>
<evidence type="ECO:0000313" key="3">
    <source>
        <dbReference type="EMBL" id="KAG1899127.1"/>
    </source>
</evidence>
<feature type="compositionally biased region" description="Polar residues" evidence="1">
    <location>
        <begin position="877"/>
        <end position="910"/>
    </location>
</feature>
<dbReference type="AlphaFoldDB" id="A0AAD4HJT6"/>
<dbReference type="PANTHER" id="PTHR45924">
    <property type="entry name" value="FI17866P1"/>
    <property type="match status" value="1"/>
</dbReference>
<feature type="compositionally biased region" description="Pro residues" evidence="1">
    <location>
        <begin position="813"/>
        <end position="828"/>
    </location>
</feature>
<keyword evidence="4" id="KW-1185">Reference proteome</keyword>
<dbReference type="SMART" id="SM00325">
    <property type="entry name" value="RhoGEF"/>
    <property type="match status" value="1"/>
</dbReference>
<dbReference type="EMBL" id="JABBWK010000034">
    <property type="protein sequence ID" value="KAG1899127.1"/>
    <property type="molecule type" value="Genomic_DNA"/>
</dbReference>
<feature type="region of interest" description="Disordered" evidence="1">
    <location>
        <begin position="75"/>
        <end position="97"/>
    </location>
</feature>
<feature type="compositionally biased region" description="Low complexity" evidence="1">
    <location>
        <begin position="347"/>
        <end position="360"/>
    </location>
</feature>
<dbReference type="GO" id="GO:0005085">
    <property type="term" value="F:guanyl-nucleotide exchange factor activity"/>
    <property type="evidence" value="ECO:0007669"/>
    <property type="project" value="InterPro"/>
</dbReference>
<feature type="region of interest" description="Disordered" evidence="1">
    <location>
        <begin position="540"/>
        <end position="630"/>
    </location>
</feature>
<feature type="compositionally biased region" description="Pro residues" evidence="1">
    <location>
        <begin position="543"/>
        <end position="554"/>
    </location>
</feature>
<proteinExistence type="predicted"/>
<comment type="caution">
    <text evidence="3">The sequence shown here is derived from an EMBL/GenBank/DDBJ whole genome shotgun (WGS) entry which is preliminary data.</text>
</comment>
<feature type="compositionally biased region" description="Polar residues" evidence="1">
    <location>
        <begin position="650"/>
        <end position="663"/>
    </location>
</feature>
<evidence type="ECO:0000256" key="1">
    <source>
        <dbReference type="SAM" id="MobiDB-lite"/>
    </source>
</evidence>
<dbReference type="Pfam" id="PF00621">
    <property type="entry name" value="RhoGEF"/>
    <property type="match status" value="1"/>
</dbReference>
<feature type="compositionally biased region" description="Low complexity" evidence="1">
    <location>
        <begin position="863"/>
        <end position="873"/>
    </location>
</feature>
<dbReference type="GeneID" id="64666047"/>
<name>A0AAD4HJT6_9AGAM</name>
<organism evidence="3 4">
    <name type="scientific">Suillus fuscotomentosus</name>
    <dbReference type="NCBI Taxonomy" id="1912939"/>
    <lineage>
        <taxon>Eukaryota</taxon>
        <taxon>Fungi</taxon>
        <taxon>Dikarya</taxon>
        <taxon>Basidiomycota</taxon>
        <taxon>Agaricomycotina</taxon>
        <taxon>Agaricomycetes</taxon>
        <taxon>Agaricomycetidae</taxon>
        <taxon>Boletales</taxon>
        <taxon>Suillineae</taxon>
        <taxon>Suillaceae</taxon>
        <taxon>Suillus</taxon>
    </lineage>
</organism>
<accession>A0AAD4HJT6</accession>
<feature type="compositionally biased region" description="Polar residues" evidence="1">
    <location>
        <begin position="729"/>
        <end position="775"/>
    </location>
</feature>
<feature type="compositionally biased region" description="Polar residues" evidence="1">
    <location>
        <begin position="79"/>
        <end position="90"/>
    </location>
</feature>
<feature type="region of interest" description="Disordered" evidence="1">
    <location>
        <begin position="650"/>
        <end position="930"/>
    </location>
</feature>
<feature type="region of interest" description="Disordered" evidence="1">
    <location>
        <begin position="1"/>
        <end position="56"/>
    </location>
</feature>
<protein>
    <recommendedName>
        <fullName evidence="2">DH domain-containing protein</fullName>
    </recommendedName>
</protein>
<dbReference type="RefSeq" id="XP_041224703.1">
    <property type="nucleotide sequence ID" value="XM_041371749.1"/>
</dbReference>
<evidence type="ECO:0000259" key="2">
    <source>
        <dbReference type="PROSITE" id="PS50010"/>
    </source>
</evidence>